<dbReference type="SUPFAM" id="SSF53335">
    <property type="entry name" value="S-adenosyl-L-methionine-dependent methyltransferases"/>
    <property type="match status" value="1"/>
</dbReference>
<proteinExistence type="inferred from homology"/>
<protein>
    <recommendedName>
        <fullName evidence="6">S-adenosyl-L-methionine-dependent methyltransferase</fullName>
        <ecNumber evidence="6">2.1.1.-</ecNumber>
    </recommendedName>
</protein>
<keyword evidence="8" id="KW-1185">Reference proteome</keyword>
<reference evidence="7" key="1">
    <citation type="journal article" date="2014" name="Int. J. Syst. Evol. Microbiol.">
        <title>Complete genome sequence of Corynebacterium casei LMG S-19264T (=DSM 44701T), isolated from a smear-ripened cheese.</title>
        <authorList>
            <consortium name="US DOE Joint Genome Institute (JGI-PGF)"/>
            <person name="Walter F."/>
            <person name="Albersmeier A."/>
            <person name="Kalinowski J."/>
            <person name="Ruckert C."/>
        </authorList>
    </citation>
    <scope>NUCLEOTIDE SEQUENCE</scope>
    <source>
        <strain evidence="7">CGMCC 1.12187</strain>
    </source>
</reference>
<dbReference type="PANTHER" id="PTHR43619:SF2">
    <property type="entry name" value="S-ADENOSYL-L-METHIONINE-DEPENDENT METHYLTRANSFERASES SUPERFAMILY PROTEIN"/>
    <property type="match status" value="1"/>
</dbReference>
<name>A0A917LNU4_9MICC</name>
<evidence type="ECO:0000256" key="4">
    <source>
        <dbReference type="ARBA" id="ARBA00022679"/>
    </source>
</evidence>
<dbReference type="EC" id="2.1.1.-" evidence="6"/>
<dbReference type="Proteomes" id="UP000638848">
    <property type="component" value="Unassembled WGS sequence"/>
</dbReference>
<dbReference type="NCBIfam" id="TIGR00027">
    <property type="entry name" value="mthyl_TIGR00027"/>
    <property type="match status" value="1"/>
</dbReference>
<reference evidence="7" key="2">
    <citation type="submission" date="2020-09" db="EMBL/GenBank/DDBJ databases">
        <authorList>
            <person name="Sun Q."/>
            <person name="Zhou Y."/>
        </authorList>
    </citation>
    <scope>NUCLEOTIDE SEQUENCE</scope>
    <source>
        <strain evidence="7">CGMCC 1.12187</strain>
    </source>
</reference>
<sequence length="332" mass="35549">MTTARAAAAGAAFRLVQAGLVPAAALAYPVFVVRFLRSSRRRGTSATASASLYTRYMQHRLGTRRDDLAAQLLLRMPGVSRAALAVLTAPTLVAHRLTGHVPAVYRYPYEGVPPLRHQSAARTTFYDAALARHLDGTEQLVVLGAGFDTRADRLPPGAAVRCFELDGPRTQDLKLALLRASGAAPDAVVHVPVDFLAEDWWERLLAAGFDPGRRSFFLWEAVTMYLDREAVEATLRRIAGTAEGSAVAFDFFSAEVVGSSSLFMRYARAATAFTGEPLRFGLDTSPPARQRVAGFLEGLGLGLEEYRAFGPGTAGRPDAAGFAVAVVARPGG</sequence>
<dbReference type="GO" id="GO:0032259">
    <property type="term" value="P:methylation"/>
    <property type="evidence" value="ECO:0007669"/>
    <property type="project" value="UniProtKB-KW"/>
</dbReference>
<dbReference type="Pfam" id="PF04072">
    <property type="entry name" value="LCM"/>
    <property type="match status" value="1"/>
</dbReference>
<dbReference type="InterPro" id="IPR007213">
    <property type="entry name" value="Ppm1/Ppm2/Tcmp"/>
</dbReference>
<keyword evidence="3 6" id="KW-0489">Methyltransferase</keyword>
<dbReference type="EMBL" id="BMEQ01000002">
    <property type="protein sequence ID" value="GGG46471.1"/>
    <property type="molecule type" value="Genomic_DNA"/>
</dbReference>
<organism evidence="7 8">
    <name type="scientific">Kocuria dechangensis</name>
    <dbReference type="NCBI Taxonomy" id="1176249"/>
    <lineage>
        <taxon>Bacteria</taxon>
        <taxon>Bacillati</taxon>
        <taxon>Actinomycetota</taxon>
        <taxon>Actinomycetes</taxon>
        <taxon>Micrococcales</taxon>
        <taxon>Micrococcaceae</taxon>
        <taxon>Kocuria</taxon>
    </lineage>
</organism>
<evidence type="ECO:0000256" key="2">
    <source>
        <dbReference type="ARBA" id="ARBA00008138"/>
    </source>
</evidence>
<dbReference type="RefSeq" id="WP_188534348.1">
    <property type="nucleotide sequence ID" value="NZ_BMEQ01000002.1"/>
</dbReference>
<evidence type="ECO:0000256" key="5">
    <source>
        <dbReference type="ARBA" id="ARBA00022691"/>
    </source>
</evidence>
<comment type="similarity">
    <text evidence="2 6">Belongs to the UPF0677 family.</text>
</comment>
<evidence type="ECO:0000256" key="3">
    <source>
        <dbReference type="ARBA" id="ARBA00022603"/>
    </source>
</evidence>
<comment type="function">
    <text evidence="1 6">Exhibits S-adenosyl-L-methionine-dependent methyltransferase activity.</text>
</comment>
<dbReference type="PANTHER" id="PTHR43619">
    <property type="entry name" value="S-ADENOSYL-L-METHIONINE-DEPENDENT METHYLTRANSFERASE YKTD-RELATED"/>
    <property type="match status" value="1"/>
</dbReference>
<evidence type="ECO:0000313" key="8">
    <source>
        <dbReference type="Proteomes" id="UP000638848"/>
    </source>
</evidence>
<gene>
    <name evidence="7" type="ORF">GCM10011374_06040</name>
</gene>
<dbReference type="GO" id="GO:0008168">
    <property type="term" value="F:methyltransferase activity"/>
    <property type="evidence" value="ECO:0007669"/>
    <property type="project" value="UniProtKB-UniRule"/>
</dbReference>
<dbReference type="InterPro" id="IPR029063">
    <property type="entry name" value="SAM-dependent_MTases_sf"/>
</dbReference>
<comment type="caution">
    <text evidence="7">The sequence shown here is derived from an EMBL/GenBank/DDBJ whole genome shotgun (WGS) entry which is preliminary data.</text>
</comment>
<keyword evidence="4" id="KW-0808">Transferase</keyword>
<evidence type="ECO:0000256" key="1">
    <source>
        <dbReference type="ARBA" id="ARBA00003907"/>
    </source>
</evidence>
<dbReference type="InterPro" id="IPR011610">
    <property type="entry name" value="SAM_mthyl_Trfase_ML2640-like"/>
</dbReference>
<keyword evidence="5 6" id="KW-0949">S-adenosyl-L-methionine</keyword>
<evidence type="ECO:0000256" key="6">
    <source>
        <dbReference type="RuleBase" id="RU362030"/>
    </source>
</evidence>
<accession>A0A917LNU4</accession>
<dbReference type="Gene3D" id="3.40.50.150">
    <property type="entry name" value="Vaccinia Virus protein VP39"/>
    <property type="match status" value="1"/>
</dbReference>
<evidence type="ECO:0000313" key="7">
    <source>
        <dbReference type="EMBL" id="GGG46471.1"/>
    </source>
</evidence>
<dbReference type="AlphaFoldDB" id="A0A917LNU4"/>